<protein>
    <recommendedName>
        <fullName evidence="3">Tetratricopeptide repeat protein 21A/21B C-terminal ARM domain-containing protein</fullName>
    </recommendedName>
</protein>
<evidence type="ECO:0000313" key="4">
    <source>
        <dbReference type="EMBL" id="KKN48436.1"/>
    </source>
</evidence>
<dbReference type="InterPro" id="IPR056834">
    <property type="entry name" value="ARM_TT21_C"/>
</dbReference>
<dbReference type="PROSITE" id="PS50293">
    <property type="entry name" value="TPR_REGION"/>
    <property type="match status" value="1"/>
</dbReference>
<dbReference type="SMART" id="SM00028">
    <property type="entry name" value="TPR"/>
    <property type="match status" value="6"/>
</dbReference>
<dbReference type="PROSITE" id="PS50005">
    <property type="entry name" value="TPR"/>
    <property type="match status" value="3"/>
</dbReference>
<keyword evidence="2" id="KW-0802">TPR repeat</keyword>
<dbReference type="Gene3D" id="1.25.40.10">
    <property type="entry name" value="Tetratricopeptide repeat domain"/>
    <property type="match status" value="2"/>
</dbReference>
<dbReference type="AlphaFoldDB" id="A0A0F9THH8"/>
<comment type="caution">
    <text evidence="4">The sequence shown here is derived from an EMBL/GenBank/DDBJ whole genome shotgun (WGS) entry which is preliminary data.</text>
</comment>
<organism evidence="4">
    <name type="scientific">marine sediment metagenome</name>
    <dbReference type="NCBI Taxonomy" id="412755"/>
    <lineage>
        <taxon>unclassified sequences</taxon>
        <taxon>metagenomes</taxon>
        <taxon>ecological metagenomes</taxon>
    </lineage>
</organism>
<name>A0A0F9THH8_9ZZZZ</name>
<evidence type="ECO:0000256" key="1">
    <source>
        <dbReference type="ARBA" id="ARBA00022737"/>
    </source>
</evidence>
<dbReference type="EMBL" id="LAZR01001221">
    <property type="protein sequence ID" value="KKN48436.1"/>
    <property type="molecule type" value="Genomic_DNA"/>
</dbReference>
<accession>A0A0F9THH8</accession>
<keyword evidence="1" id="KW-0677">Repeat</keyword>
<gene>
    <name evidence="4" type="ORF">LCGC14_0652770</name>
</gene>
<feature type="domain" description="Tetratricopeptide repeat protein 21A/21B C-terminal ARM" evidence="3">
    <location>
        <begin position="87"/>
        <end position="236"/>
    </location>
</feature>
<dbReference type="PANTHER" id="PTHR44227:SF3">
    <property type="entry name" value="PROTEIN O-MANNOSYL-TRANSFERASE TMTC4"/>
    <property type="match status" value="1"/>
</dbReference>
<dbReference type="Pfam" id="PF25063">
    <property type="entry name" value="ARM_TT21_C"/>
    <property type="match status" value="1"/>
</dbReference>
<evidence type="ECO:0000256" key="2">
    <source>
        <dbReference type="ARBA" id="ARBA00022803"/>
    </source>
</evidence>
<sequence length="257" mass="29999">MRYKLIFIIFICLNFILCASAQKKIDDARNNDLQYQYNMGLFYLNQGIVNEAIKFLNRALELNPRYDLALYSLGLSHSMNGNLEESVKHLQNCIKINPTLTDARNALGAIYQEMGLLDQAEKEFRIAISDEKYKSKDNSYYNLARIYMVKGNLKEALKHVEWALEINRRMVMAQNLKGIIYEGLNDFKKAIDSYRLALDTLSEDAREKDVDINFNLAVTYFKNNEFDKAKEIFEKISKRFIDPAKRAEIDQYLKLIK</sequence>
<reference evidence="4" key="1">
    <citation type="journal article" date="2015" name="Nature">
        <title>Complex archaea that bridge the gap between prokaryotes and eukaryotes.</title>
        <authorList>
            <person name="Spang A."/>
            <person name="Saw J.H."/>
            <person name="Jorgensen S.L."/>
            <person name="Zaremba-Niedzwiedzka K."/>
            <person name="Martijn J."/>
            <person name="Lind A.E."/>
            <person name="van Eijk R."/>
            <person name="Schleper C."/>
            <person name="Guy L."/>
            <person name="Ettema T.J."/>
        </authorList>
    </citation>
    <scope>NUCLEOTIDE SEQUENCE</scope>
</reference>
<proteinExistence type="predicted"/>
<dbReference type="InterPro" id="IPR052346">
    <property type="entry name" value="O-mannosyl-transferase_TMTC"/>
</dbReference>
<dbReference type="PANTHER" id="PTHR44227">
    <property type="match status" value="1"/>
</dbReference>
<dbReference type="SUPFAM" id="SSF48452">
    <property type="entry name" value="TPR-like"/>
    <property type="match status" value="2"/>
</dbReference>
<evidence type="ECO:0000259" key="3">
    <source>
        <dbReference type="Pfam" id="PF25063"/>
    </source>
</evidence>
<dbReference type="InterPro" id="IPR011990">
    <property type="entry name" value="TPR-like_helical_dom_sf"/>
</dbReference>
<dbReference type="Pfam" id="PF00515">
    <property type="entry name" value="TPR_1"/>
    <property type="match status" value="1"/>
</dbReference>
<dbReference type="InterPro" id="IPR019734">
    <property type="entry name" value="TPR_rpt"/>
</dbReference>